<keyword evidence="3 6" id="KW-0812">Transmembrane</keyword>
<dbReference type="GO" id="GO:0000271">
    <property type="term" value="P:polysaccharide biosynthetic process"/>
    <property type="evidence" value="ECO:0007669"/>
    <property type="project" value="InterPro"/>
</dbReference>
<dbReference type="InterPro" id="IPR007267">
    <property type="entry name" value="GtrA_DPMS_TM"/>
</dbReference>
<evidence type="ECO:0000256" key="4">
    <source>
        <dbReference type="ARBA" id="ARBA00022989"/>
    </source>
</evidence>
<accession>A0A4Y9EMM3</accession>
<name>A0A4Y9EMM3_9SPHN</name>
<keyword evidence="9" id="KW-1185">Reference proteome</keyword>
<reference evidence="8 9" key="1">
    <citation type="submission" date="2019-02" db="EMBL/GenBank/DDBJ databases">
        <title>Polymorphobacter sp. isolated from the lake at the Tibet of China.</title>
        <authorList>
            <person name="Li A."/>
        </authorList>
    </citation>
    <scope>NUCLEOTIDE SEQUENCE [LARGE SCALE GENOMIC DNA]</scope>
    <source>
        <strain evidence="8 9">DJ1R-1</strain>
    </source>
</reference>
<keyword evidence="4 6" id="KW-1133">Transmembrane helix</keyword>
<dbReference type="RefSeq" id="WP_135245879.1">
    <property type="nucleotide sequence ID" value="NZ_SIHO01000002.1"/>
</dbReference>
<dbReference type="EMBL" id="SIHO01000002">
    <property type="protein sequence ID" value="TFU03287.1"/>
    <property type="molecule type" value="Genomic_DNA"/>
</dbReference>
<comment type="similarity">
    <text evidence="2">Belongs to the GtrA family.</text>
</comment>
<dbReference type="InterPro" id="IPR051401">
    <property type="entry name" value="GtrA_CellWall_Glycosyl"/>
</dbReference>
<dbReference type="Pfam" id="PF04138">
    <property type="entry name" value="GtrA_DPMS_TM"/>
    <property type="match status" value="1"/>
</dbReference>
<feature type="transmembrane region" description="Helical" evidence="6">
    <location>
        <begin position="16"/>
        <end position="37"/>
    </location>
</feature>
<protein>
    <submittedName>
        <fullName evidence="8">GtrA family protein</fullName>
    </submittedName>
</protein>
<evidence type="ECO:0000256" key="6">
    <source>
        <dbReference type="SAM" id="Phobius"/>
    </source>
</evidence>
<proteinExistence type="inferred from homology"/>
<sequence>MTDRPRDLPVWVGQSARYGVVGVIALAIDVSVLEVLVRVGMSPYLARVFSLAVMVCATWWLNRTLTFRTQAAPTLREFAHYVMLALAGLALNYGLYSAALWLTGSRWVGIALGTAAAAVFNFFRYRKLFAPV</sequence>
<feature type="transmembrane region" description="Helical" evidence="6">
    <location>
        <begin position="107"/>
        <end position="125"/>
    </location>
</feature>
<evidence type="ECO:0000256" key="5">
    <source>
        <dbReference type="ARBA" id="ARBA00023136"/>
    </source>
</evidence>
<evidence type="ECO:0000256" key="1">
    <source>
        <dbReference type="ARBA" id="ARBA00004141"/>
    </source>
</evidence>
<dbReference type="PANTHER" id="PTHR38459:SF1">
    <property type="entry name" value="PROPHAGE BACTOPRENOL-LINKED GLUCOSE TRANSLOCASE HOMOLOG"/>
    <property type="match status" value="1"/>
</dbReference>
<evidence type="ECO:0000313" key="8">
    <source>
        <dbReference type="EMBL" id="TFU03287.1"/>
    </source>
</evidence>
<dbReference type="GO" id="GO:0005886">
    <property type="term" value="C:plasma membrane"/>
    <property type="evidence" value="ECO:0007669"/>
    <property type="project" value="TreeGrafter"/>
</dbReference>
<dbReference type="OrthoDB" id="7360864at2"/>
<evidence type="ECO:0000256" key="3">
    <source>
        <dbReference type="ARBA" id="ARBA00022692"/>
    </source>
</evidence>
<gene>
    <name evidence="8" type="ORF">EUV02_08855</name>
</gene>
<keyword evidence="5 6" id="KW-0472">Membrane</keyword>
<evidence type="ECO:0000256" key="2">
    <source>
        <dbReference type="ARBA" id="ARBA00009399"/>
    </source>
</evidence>
<dbReference type="AlphaFoldDB" id="A0A4Y9EMM3"/>
<evidence type="ECO:0000259" key="7">
    <source>
        <dbReference type="Pfam" id="PF04138"/>
    </source>
</evidence>
<dbReference type="PANTHER" id="PTHR38459">
    <property type="entry name" value="PROPHAGE BACTOPRENOL-LINKED GLUCOSE TRANSLOCASE HOMOLOG"/>
    <property type="match status" value="1"/>
</dbReference>
<organism evidence="8 9">
    <name type="scientific">Glacieibacterium arshaanense</name>
    <dbReference type="NCBI Taxonomy" id="2511025"/>
    <lineage>
        <taxon>Bacteria</taxon>
        <taxon>Pseudomonadati</taxon>
        <taxon>Pseudomonadota</taxon>
        <taxon>Alphaproteobacteria</taxon>
        <taxon>Sphingomonadales</taxon>
        <taxon>Sphingosinicellaceae</taxon>
        <taxon>Glacieibacterium</taxon>
    </lineage>
</organism>
<evidence type="ECO:0000313" key="9">
    <source>
        <dbReference type="Proteomes" id="UP000297737"/>
    </source>
</evidence>
<comment type="subcellular location">
    <subcellularLocation>
        <location evidence="1">Membrane</location>
        <topology evidence="1">Multi-pass membrane protein</topology>
    </subcellularLocation>
</comment>
<feature type="domain" description="GtrA/DPMS transmembrane" evidence="7">
    <location>
        <begin position="17"/>
        <end position="127"/>
    </location>
</feature>
<feature type="transmembrane region" description="Helical" evidence="6">
    <location>
        <begin position="81"/>
        <end position="102"/>
    </location>
</feature>
<dbReference type="Proteomes" id="UP000297737">
    <property type="component" value="Unassembled WGS sequence"/>
</dbReference>
<comment type="caution">
    <text evidence="8">The sequence shown here is derived from an EMBL/GenBank/DDBJ whole genome shotgun (WGS) entry which is preliminary data.</text>
</comment>
<feature type="transmembrane region" description="Helical" evidence="6">
    <location>
        <begin position="44"/>
        <end position="61"/>
    </location>
</feature>